<dbReference type="GO" id="GO:0045815">
    <property type="term" value="P:transcription initiation-coupled chromatin remodeling"/>
    <property type="evidence" value="ECO:0007669"/>
    <property type="project" value="TreeGrafter"/>
</dbReference>
<dbReference type="SMART" id="SM00297">
    <property type="entry name" value="BROMO"/>
    <property type="match status" value="1"/>
</dbReference>
<evidence type="ECO:0000256" key="7">
    <source>
        <dbReference type="SAM" id="MobiDB-lite"/>
    </source>
</evidence>
<dbReference type="InterPro" id="IPR001487">
    <property type="entry name" value="Bromodomain"/>
</dbReference>
<proteinExistence type="inferred from homology"/>
<dbReference type="InterPro" id="IPR027417">
    <property type="entry name" value="P-loop_NTPase"/>
</dbReference>
<feature type="compositionally biased region" description="Low complexity" evidence="7">
    <location>
        <begin position="263"/>
        <end position="277"/>
    </location>
</feature>
<dbReference type="SMART" id="SM00382">
    <property type="entry name" value="AAA"/>
    <property type="match status" value="1"/>
</dbReference>
<dbReference type="InterPro" id="IPR003593">
    <property type="entry name" value="AAA+_ATPase"/>
</dbReference>
<keyword evidence="3" id="KW-0067">ATP-binding</keyword>
<evidence type="ECO:0000256" key="3">
    <source>
        <dbReference type="ARBA" id="ARBA00022840"/>
    </source>
</evidence>
<dbReference type="GO" id="GO:0003682">
    <property type="term" value="F:chromatin binding"/>
    <property type="evidence" value="ECO:0007669"/>
    <property type="project" value="TreeGrafter"/>
</dbReference>
<dbReference type="InterPro" id="IPR035979">
    <property type="entry name" value="RBD_domain_sf"/>
</dbReference>
<sequence>MVSTRSSHPNGDQNTNESYKDRHIKKVVNYEQDSSNDSFGNSKAPSRTRRILRKRTAPNYRNAFDYMDEDDDDDEPIGRRRRRDTRRNARTLIDRSNSGSPTTGRFPKKARSSNLSMYDRVKNRRKSMDPDVYSEEREENDNNERQQEENDQNNENDSERKTNNNNKNNEPAHQNGDDDTTEDNTMDVLHRDEEEDEGEEEEEEEEENNQQKAKYSLRERKPPIQKFPLYEQPRPRRKTIYYDVDERPTGSRRSRRQRRRVSAHASSSSTSDSSSDSEGIGPLTNGDLDSRPERTARLAKSTALKRMRCLPTNLDILGVYTNSKKPSTRTSNGGAGSGIGALNIDLNSKGRRTNNNAVSLADAESIEIDRTITFDDIGGLDSIICSLKEMIVLPLVYPEVFQHYKIKPPRGVLFYGPPGTGKTLVARALVNECSSPDRRISFFMRKGADCLCKYVGESERQLRVLFEQAYQQRPSIIFFDEIDGLAPVRSARQDQIHASIVSTLLALMDGLDNRGEVVVIGATNRLDAIDPALRRPGRFDREFRFSLPTLDARKQILKIHMKEWESKPHEGFIDELAIRTASFCGADLKSLCQEAFLSALRRRFPQIYNSRQKYKIDPRSLHLSRGDFYSALHRIVPASHRGCQHPVGRPLDIHLMPLLSEQLDKCLNQLNELFFKRTILSKSSNSMPFQSISDDLTSTSALLKKASSLGLTTSFASSSHRSATFTMKSTSDNGLCRFFAPAVVQQLDCAFFIFELGYLHAQTSRTPEEACAQLFTEARRSAPAIIYVPDIDNLWPKLSESVQYMFVSNVRTLPPNLPILILIALETDSFDDIHPDISQIISPKSTYTLSVPNSQDRYAFFASLFHEEMFSSLTTTETTKEPIQEVLELAEPAPVSLARTQQELERLQLREEATMTELRVFLRDMLKVLLRDKRFTYFSRPIDVEDVPDYYDVIESPMTFSMMLEKVDKHGYSSVKQFTQDIDLIVSNALLYNPDHTTQGRLIRHRACELRDVCQFHINAELDMDFELLCQQVTEARKQRGDDPRASLPDYVFTDQAVAAAAAAAAASDINNQENGNASQNDIEHQMDLTNKTLNNTIDQSDAPLDTSTISTRNSSRRNKSNVSQRSTLTRKQARERELVNGHNEETVLSAEDAGSTPATTEASTKPPTPTHNTTESIATTTNQSSSSSSPSLEQSNKKRVKRTVSSTSLSPSKLISVDDTSTDTKAKRQRTEELSTKTIESAPGNIEQNEFSRKQVDTKRLESNLNYLVEHTNNYTVEKLSQVWFELFDIIESCRTLPSDELIFEANDVYMYGMAFLENQSDTLTASINGKVGYIKFDRIDSVHGALNMTNIIFIDKPLIVTQVFINEIPHETDAMIYCAPLDPNIKLLCGGPTWPSTVINRLVGQPPNAIIETIDPELSDRYLPPYPPLPGILDISKVEEIRRTVYLSNLDKDISLEVLHEFISQIGEIRYIRAAYTDENAETRGAYVEFSEQPSIPKVLSINGFQFFNRPLFVNHTGSHIIKPAVVRSDEEETELNQSHSRSASWRQDDNGTQDESDDGDHSSSKSKSCKNSSKAKHSSNSRSKYAMIYCSHVTRLSIHNLSKRFVVSLLKQQRRCFSEIDTSPSSVMRNAQVQTIYSETMTIPKQGKLEVRCPFNLYVTPIHPKDFPRLDKAFFTIYGDSGFQFSKDKWNKLFKFSTVFNADDRTLRVMGNFTESGEKQLSELAHTLEVFCQIPPNYEIDINCTDNNNVNVEHLQSPRVHIQTKRGECSLKNIVADSIVVHSQTGNITCSGSLHGTIDLSTERDGIIQGSKLQGPFIRLKVENSDIRVNSIDSEHFFIRGQHGNFHFGNLHGHGIIDLNRGSIRIKSIDGDVSLQCEKGDVRAFFFSTDLSTIRVQEGDVQLGVVDTANVRLNLVGKRVQVEDAAAEHFHRETLKKAGIARVNGFISDEFASASIDVSASKGTIQLHVRDWFSTLKLDRHVDQ</sequence>
<dbReference type="InterPro" id="IPR036427">
    <property type="entry name" value="Bromodomain-like_sf"/>
</dbReference>
<keyword evidence="2" id="KW-0547">Nucleotide-binding</keyword>
<dbReference type="Pfam" id="PF17862">
    <property type="entry name" value="AAA_lid_3"/>
    <property type="match status" value="1"/>
</dbReference>
<comment type="similarity">
    <text evidence="1">Belongs to the AAA ATPase family.</text>
</comment>
<evidence type="ECO:0000313" key="10">
    <source>
        <dbReference type="EMBL" id="CAF3824679.1"/>
    </source>
</evidence>
<evidence type="ECO:0000313" key="11">
    <source>
        <dbReference type="Proteomes" id="UP000663842"/>
    </source>
</evidence>
<dbReference type="Pfam" id="PF00076">
    <property type="entry name" value="RRM_1"/>
    <property type="match status" value="1"/>
</dbReference>
<evidence type="ECO:0000256" key="2">
    <source>
        <dbReference type="ARBA" id="ARBA00022741"/>
    </source>
</evidence>
<feature type="compositionally biased region" description="Basic residues" evidence="7">
    <location>
        <begin position="250"/>
        <end position="262"/>
    </location>
</feature>
<dbReference type="PROSITE" id="PS50014">
    <property type="entry name" value="BROMODOMAIN_2"/>
    <property type="match status" value="1"/>
</dbReference>
<feature type="domain" description="RRM" evidence="9">
    <location>
        <begin position="1445"/>
        <end position="1521"/>
    </location>
</feature>
<dbReference type="PROSITE" id="PS50102">
    <property type="entry name" value="RRM"/>
    <property type="match status" value="1"/>
</dbReference>
<dbReference type="InterPro" id="IPR018359">
    <property type="entry name" value="Bromodomain_CS"/>
</dbReference>
<feature type="compositionally biased region" description="Polar residues" evidence="7">
    <location>
        <begin position="1157"/>
        <end position="1184"/>
    </location>
</feature>
<dbReference type="InterPro" id="IPR012677">
    <property type="entry name" value="Nucleotide-bd_a/b_plait_sf"/>
</dbReference>
<feature type="compositionally biased region" description="Acidic residues" evidence="7">
    <location>
        <begin position="66"/>
        <end position="75"/>
    </location>
</feature>
<keyword evidence="6" id="KW-0694">RNA-binding</keyword>
<feature type="compositionally biased region" description="Polar residues" evidence="7">
    <location>
        <begin position="1"/>
        <end position="17"/>
    </location>
</feature>
<feature type="region of interest" description="Disordered" evidence="7">
    <location>
        <begin position="1527"/>
        <end position="1581"/>
    </location>
</feature>
<gene>
    <name evidence="10" type="ORF">UXM345_LOCUS6214</name>
</gene>
<evidence type="ECO:0000259" key="8">
    <source>
        <dbReference type="PROSITE" id="PS50014"/>
    </source>
</evidence>
<dbReference type="GO" id="GO:0016887">
    <property type="term" value="F:ATP hydrolysis activity"/>
    <property type="evidence" value="ECO:0007669"/>
    <property type="project" value="InterPro"/>
</dbReference>
<feature type="compositionally biased region" description="Polar residues" evidence="7">
    <location>
        <begin position="31"/>
        <end position="45"/>
    </location>
</feature>
<comment type="caution">
    <text evidence="10">The sequence shown here is derived from an EMBL/GenBank/DDBJ whole genome shotgun (WGS) entry which is preliminary data.</text>
</comment>
<dbReference type="PANTHER" id="PTHR23069:SF0">
    <property type="entry name" value="TAT-BINDING HOMOLOG 7"/>
    <property type="match status" value="1"/>
</dbReference>
<evidence type="ECO:0000259" key="9">
    <source>
        <dbReference type="PROSITE" id="PS50102"/>
    </source>
</evidence>
<dbReference type="FunFam" id="3.40.50.300:FF:000061">
    <property type="entry name" value="ATPase family, AAA domain-containing 2"/>
    <property type="match status" value="1"/>
</dbReference>
<dbReference type="InterPro" id="IPR003959">
    <property type="entry name" value="ATPase_AAA_core"/>
</dbReference>
<dbReference type="PRINTS" id="PR00503">
    <property type="entry name" value="BROMODOMAIN"/>
</dbReference>
<dbReference type="GO" id="GO:0006337">
    <property type="term" value="P:nucleosome disassembly"/>
    <property type="evidence" value="ECO:0007669"/>
    <property type="project" value="TreeGrafter"/>
</dbReference>
<feature type="compositionally biased region" description="Acidic residues" evidence="7">
    <location>
        <begin position="193"/>
        <end position="208"/>
    </location>
</feature>
<feature type="compositionally biased region" description="Low complexity" evidence="7">
    <location>
        <begin position="1204"/>
        <end position="1218"/>
    </location>
</feature>
<dbReference type="Gene3D" id="3.30.70.330">
    <property type="match status" value="1"/>
</dbReference>
<feature type="region of interest" description="Disordered" evidence="7">
    <location>
        <begin position="1096"/>
        <end position="1244"/>
    </location>
</feature>
<dbReference type="SUPFAM" id="SSF47370">
    <property type="entry name" value="Bromodomain"/>
    <property type="match status" value="1"/>
</dbReference>
<dbReference type="InterPro" id="IPR000504">
    <property type="entry name" value="RRM_dom"/>
</dbReference>
<dbReference type="SUPFAM" id="SSF54928">
    <property type="entry name" value="RNA-binding domain, RBD"/>
    <property type="match status" value="1"/>
</dbReference>
<name>A0A819CVL9_9BILA</name>
<dbReference type="EMBL" id="CAJOBF010000485">
    <property type="protein sequence ID" value="CAF3824679.1"/>
    <property type="molecule type" value="Genomic_DNA"/>
</dbReference>
<feature type="compositionally biased region" description="Basic residues" evidence="7">
    <location>
        <begin position="79"/>
        <end position="89"/>
    </location>
</feature>
<dbReference type="Gene3D" id="3.40.50.300">
    <property type="entry name" value="P-loop containing nucleotide triphosphate hydrolases"/>
    <property type="match status" value="1"/>
</dbReference>
<dbReference type="PROSITE" id="PS00633">
    <property type="entry name" value="BROMODOMAIN_1"/>
    <property type="match status" value="1"/>
</dbReference>
<feature type="compositionally biased region" description="Basic and acidic residues" evidence="7">
    <location>
        <begin position="1133"/>
        <end position="1146"/>
    </location>
</feature>
<dbReference type="Pfam" id="PF00439">
    <property type="entry name" value="Bromodomain"/>
    <property type="match status" value="1"/>
</dbReference>
<dbReference type="SMART" id="SM00360">
    <property type="entry name" value="RRM"/>
    <property type="match status" value="1"/>
</dbReference>
<reference evidence="10" key="1">
    <citation type="submission" date="2021-02" db="EMBL/GenBank/DDBJ databases">
        <authorList>
            <person name="Nowell W R."/>
        </authorList>
    </citation>
    <scope>NUCLEOTIDE SEQUENCE</scope>
</reference>
<feature type="compositionally biased region" description="Polar residues" evidence="7">
    <location>
        <begin position="1538"/>
        <end position="1548"/>
    </location>
</feature>
<feature type="compositionally biased region" description="Polar residues" evidence="7">
    <location>
        <begin position="94"/>
        <end position="103"/>
    </location>
</feature>
<dbReference type="GO" id="GO:0042393">
    <property type="term" value="F:histone binding"/>
    <property type="evidence" value="ECO:0007669"/>
    <property type="project" value="TreeGrafter"/>
</dbReference>
<dbReference type="Proteomes" id="UP000663842">
    <property type="component" value="Unassembled WGS sequence"/>
</dbReference>
<organism evidence="10 11">
    <name type="scientific">Rotaria magnacalcarata</name>
    <dbReference type="NCBI Taxonomy" id="392030"/>
    <lineage>
        <taxon>Eukaryota</taxon>
        <taxon>Metazoa</taxon>
        <taxon>Spiralia</taxon>
        <taxon>Gnathifera</taxon>
        <taxon>Rotifera</taxon>
        <taxon>Eurotatoria</taxon>
        <taxon>Bdelloidea</taxon>
        <taxon>Philodinida</taxon>
        <taxon>Philodinidae</taxon>
        <taxon>Rotaria</taxon>
    </lineage>
</organism>
<dbReference type="Gene3D" id="1.10.8.60">
    <property type="match status" value="1"/>
</dbReference>
<feature type="region of interest" description="Disordered" evidence="7">
    <location>
        <begin position="1"/>
        <end position="300"/>
    </location>
</feature>
<feature type="compositionally biased region" description="Basic and acidic residues" evidence="7">
    <location>
        <begin position="1223"/>
        <end position="1236"/>
    </location>
</feature>
<dbReference type="Gene3D" id="1.20.920.10">
    <property type="entry name" value="Bromodomain-like"/>
    <property type="match status" value="1"/>
</dbReference>
<keyword evidence="4 5" id="KW-0103">Bromodomain</keyword>
<evidence type="ECO:0000256" key="5">
    <source>
        <dbReference type="PROSITE-ProRule" id="PRU00035"/>
    </source>
</evidence>
<evidence type="ECO:0000256" key="4">
    <source>
        <dbReference type="ARBA" id="ARBA00023117"/>
    </source>
</evidence>
<protein>
    <submittedName>
        <fullName evidence="10">Uncharacterized protein</fullName>
    </submittedName>
</protein>
<dbReference type="GO" id="GO:0005634">
    <property type="term" value="C:nucleus"/>
    <property type="evidence" value="ECO:0007669"/>
    <property type="project" value="TreeGrafter"/>
</dbReference>
<dbReference type="PANTHER" id="PTHR23069">
    <property type="entry name" value="AAA DOMAIN-CONTAINING"/>
    <property type="match status" value="1"/>
</dbReference>
<feature type="compositionally biased region" description="Basic residues" evidence="7">
    <location>
        <begin position="46"/>
        <end position="56"/>
    </location>
</feature>
<dbReference type="Pfam" id="PF00004">
    <property type="entry name" value="AAA"/>
    <property type="match status" value="1"/>
</dbReference>
<feature type="domain" description="Bromo" evidence="8">
    <location>
        <begin position="938"/>
        <end position="1000"/>
    </location>
</feature>
<evidence type="ECO:0000256" key="1">
    <source>
        <dbReference type="ARBA" id="ARBA00006914"/>
    </source>
</evidence>
<dbReference type="InterPro" id="IPR041569">
    <property type="entry name" value="AAA_lid_3"/>
</dbReference>
<dbReference type="InterPro" id="IPR003960">
    <property type="entry name" value="ATPase_AAA_CS"/>
</dbReference>
<dbReference type="InterPro" id="IPR045199">
    <property type="entry name" value="ATAD2-like"/>
</dbReference>
<dbReference type="GO" id="GO:0006334">
    <property type="term" value="P:nucleosome assembly"/>
    <property type="evidence" value="ECO:0007669"/>
    <property type="project" value="TreeGrafter"/>
</dbReference>
<dbReference type="SUPFAM" id="SSF52540">
    <property type="entry name" value="P-loop containing nucleoside triphosphate hydrolases"/>
    <property type="match status" value="2"/>
</dbReference>
<accession>A0A819CVL9</accession>
<dbReference type="PROSITE" id="PS00674">
    <property type="entry name" value="AAA"/>
    <property type="match status" value="1"/>
</dbReference>
<dbReference type="GO" id="GO:0005524">
    <property type="term" value="F:ATP binding"/>
    <property type="evidence" value="ECO:0007669"/>
    <property type="project" value="UniProtKB-KW"/>
</dbReference>
<dbReference type="GO" id="GO:0003723">
    <property type="term" value="F:RNA binding"/>
    <property type="evidence" value="ECO:0007669"/>
    <property type="project" value="UniProtKB-UniRule"/>
</dbReference>
<evidence type="ECO:0000256" key="6">
    <source>
        <dbReference type="PROSITE-ProRule" id="PRU00176"/>
    </source>
</evidence>